<evidence type="ECO:0000313" key="3">
    <source>
        <dbReference type="EMBL" id="APH06185.1"/>
    </source>
</evidence>
<name>A0A1L3MV07_9BACI</name>
<organism evidence="3 4">
    <name type="scientific">Bacillus weihaiensis</name>
    <dbReference type="NCBI Taxonomy" id="1547283"/>
    <lineage>
        <taxon>Bacteria</taxon>
        <taxon>Bacillati</taxon>
        <taxon>Bacillota</taxon>
        <taxon>Bacilli</taxon>
        <taxon>Bacillales</taxon>
        <taxon>Bacillaceae</taxon>
        <taxon>Bacillus</taxon>
    </lineage>
</organism>
<dbReference type="OrthoDB" id="2883845at2"/>
<proteinExistence type="predicted"/>
<gene>
    <name evidence="3" type="ORF">A9C19_16345</name>
</gene>
<keyword evidence="1" id="KW-0175">Coiled coil</keyword>
<reference evidence="3 4" key="1">
    <citation type="journal article" date="2016" name="Sci. Rep.">
        <title>Complete genome sequence and transcriptomic analysis of a novel marine strain Bacillus weihaiensis reveals the mechanism of brown algae degradation.</title>
        <authorList>
            <person name="Zhu Y."/>
            <person name="Chen P."/>
            <person name="Bao Y."/>
            <person name="Men Y."/>
            <person name="Zeng Y."/>
            <person name="Yang J."/>
            <person name="Sun J."/>
            <person name="Sun Y."/>
        </authorList>
    </citation>
    <scope>NUCLEOTIDE SEQUENCE [LARGE SCALE GENOMIC DNA]</scope>
    <source>
        <strain evidence="3 4">Alg07</strain>
    </source>
</reference>
<sequence>MKGKDKDLEDMKELLLKIKELEYQIDNVEGTHSNHLDENDVRALVDKILTEKEYVTQKEVDRKTTESHLQLIKWIIGTGLSATAIIVSIVGFL</sequence>
<dbReference type="EMBL" id="CP016020">
    <property type="protein sequence ID" value="APH06185.1"/>
    <property type="molecule type" value="Genomic_DNA"/>
</dbReference>
<feature type="coiled-coil region" evidence="1">
    <location>
        <begin position="4"/>
        <end position="38"/>
    </location>
</feature>
<evidence type="ECO:0000256" key="2">
    <source>
        <dbReference type="SAM" id="Phobius"/>
    </source>
</evidence>
<dbReference type="Proteomes" id="UP000181936">
    <property type="component" value="Chromosome"/>
</dbReference>
<protein>
    <submittedName>
        <fullName evidence="3">Uncharacterized protein</fullName>
    </submittedName>
</protein>
<dbReference type="KEGG" id="bwh:A9C19_16345"/>
<evidence type="ECO:0000256" key="1">
    <source>
        <dbReference type="SAM" id="Coils"/>
    </source>
</evidence>
<keyword evidence="2" id="KW-1133">Transmembrane helix</keyword>
<accession>A0A1L3MV07</accession>
<keyword evidence="2" id="KW-0472">Membrane</keyword>
<evidence type="ECO:0000313" key="4">
    <source>
        <dbReference type="Proteomes" id="UP000181936"/>
    </source>
</evidence>
<dbReference type="AlphaFoldDB" id="A0A1L3MV07"/>
<dbReference type="RefSeq" id="WP_072580987.1">
    <property type="nucleotide sequence ID" value="NZ_CP016020.1"/>
</dbReference>
<keyword evidence="2" id="KW-0812">Transmembrane</keyword>
<keyword evidence="4" id="KW-1185">Reference proteome</keyword>
<feature type="transmembrane region" description="Helical" evidence="2">
    <location>
        <begin position="71"/>
        <end position="92"/>
    </location>
</feature>